<accession>A0A4U0WT61</accession>
<evidence type="ECO:0000313" key="2">
    <source>
        <dbReference type="Proteomes" id="UP000309340"/>
    </source>
</evidence>
<proteinExistence type="predicted"/>
<sequence>MATENNGFCLPQSQYLESRIIALEGAVAGLQLQQIPYLNNRFEQVERVIGNLRELVFDAQRRVRSVVTRLDYLICGLKQDYEARYN</sequence>
<dbReference type="Proteomes" id="UP000309340">
    <property type="component" value="Unassembled WGS sequence"/>
</dbReference>
<organism evidence="1 2">
    <name type="scientific">Friedmanniomyces simplex</name>
    <dbReference type="NCBI Taxonomy" id="329884"/>
    <lineage>
        <taxon>Eukaryota</taxon>
        <taxon>Fungi</taxon>
        <taxon>Dikarya</taxon>
        <taxon>Ascomycota</taxon>
        <taxon>Pezizomycotina</taxon>
        <taxon>Dothideomycetes</taxon>
        <taxon>Dothideomycetidae</taxon>
        <taxon>Mycosphaerellales</taxon>
        <taxon>Teratosphaeriaceae</taxon>
        <taxon>Friedmanniomyces</taxon>
    </lineage>
</organism>
<gene>
    <name evidence="1" type="ORF">B0A55_12040</name>
</gene>
<dbReference type="AlphaFoldDB" id="A0A4U0WT61"/>
<comment type="caution">
    <text evidence="1">The sequence shown here is derived from an EMBL/GenBank/DDBJ whole genome shotgun (WGS) entry which is preliminary data.</text>
</comment>
<protein>
    <recommendedName>
        <fullName evidence="3">Biogenesis of lysosome-related organelles complex 1 subunit 7</fullName>
    </recommendedName>
</protein>
<reference evidence="1 2" key="1">
    <citation type="submission" date="2017-03" db="EMBL/GenBank/DDBJ databases">
        <title>Genomes of endolithic fungi from Antarctica.</title>
        <authorList>
            <person name="Coleine C."/>
            <person name="Masonjones S."/>
            <person name="Stajich J.E."/>
        </authorList>
    </citation>
    <scope>NUCLEOTIDE SEQUENCE [LARGE SCALE GENOMIC DNA]</scope>
    <source>
        <strain evidence="1 2">CCFEE 5184</strain>
    </source>
</reference>
<evidence type="ECO:0000313" key="1">
    <source>
        <dbReference type="EMBL" id="TKA66177.1"/>
    </source>
</evidence>
<evidence type="ECO:0008006" key="3">
    <source>
        <dbReference type="Google" id="ProtNLM"/>
    </source>
</evidence>
<dbReference type="EMBL" id="NAJQ01000666">
    <property type="protein sequence ID" value="TKA66177.1"/>
    <property type="molecule type" value="Genomic_DNA"/>
</dbReference>
<keyword evidence="2" id="KW-1185">Reference proteome</keyword>
<name>A0A4U0WT61_9PEZI</name>